<evidence type="ECO:0000313" key="3">
    <source>
        <dbReference type="EMBL" id="KAL0455129.1"/>
    </source>
</evidence>
<accession>A0AAW2XPN5</accession>
<sequence length="217" mass="24682">MRHFGQQKSQLFLVFCWSIWWARNRKWAENDMIFPEQMVLFAKNYLGVFSISLEPHHGLNSLPVSTTWTTPTPGSIKINSDAAIFHSDGDFGVGVIAHDSNGHCLAWSSIRLHRRFLLKVAEAWAARIAIQLAHFFGWTNIMIESDCAYLHSQLICSTTLSSCIGPIVFDILSLAAGFNDCCFSLVRRTGNSVAHYLVRRVVTWMKALLYYLFQLVH</sequence>
<dbReference type="InterPro" id="IPR002156">
    <property type="entry name" value="RNaseH_domain"/>
</dbReference>
<feature type="domain" description="RNase H type-1" evidence="2">
    <location>
        <begin position="79"/>
        <end position="200"/>
    </location>
</feature>
<reference evidence="3" key="2">
    <citation type="journal article" date="2024" name="Plant">
        <title>Genomic evolution and insights into agronomic trait innovations of Sesamum species.</title>
        <authorList>
            <person name="Miao H."/>
            <person name="Wang L."/>
            <person name="Qu L."/>
            <person name="Liu H."/>
            <person name="Sun Y."/>
            <person name="Le M."/>
            <person name="Wang Q."/>
            <person name="Wei S."/>
            <person name="Zheng Y."/>
            <person name="Lin W."/>
            <person name="Duan Y."/>
            <person name="Cao H."/>
            <person name="Xiong S."/>
            <person name="Wang X."/>
            <person name="Wei L."/>
            <person name="Li C."/>
            <person name="Ma Q."/>
            <person name="Ju M."/>
            <person name="Zhao R."/>
            <person name="Li G."/>
            <person name="Mu C."/>
            <person name="Tian Q."/>
            <person name="Mei H."/>
            <person name="Zhang T."/>
            <person name="Gao T."/>
            <person name="Zhang H."/>
        </authorList>
    </citation>
    <scope>NUCLEOTIDE SEQUENCE</scope>
    <source>
        <strain evidence="3">KEN1</strain>
    </source>
</reference>
<dbReference type="GO" id="GO:0003676">
    <property type="term" value="F:nucleic acid binding"/>
    <property type="evidence" value="ECO:0007669"/>
    <property type="project" value="InterPro"/>
</dbReference>
<name>A0AAW2XPN5_9LAMI</name>
<dbReference type="InterPro" id="IPR012337">
    <property type="entry name" value="RNaseH-like_sf"/>
</dbReference>
<feature type="signal peptide" evidence="1">
    <location>
        <begin position="1"/>
        <end position="28"/>
    </location>
</feature>
<dbReference type="PANTHER" id="PTHR47074">
    <property type="entry name" value="BNAC02G40300D PROTEIN"/>
    <property type="match status" value="1"/>
</dbReference>
<proteinExistence type="predicted"/>
<dbReference type="Gene3D" id="3.30.420.10">
    <property type="entry name" value="Ribonuclease H-like superfamily/Ribonuclease H"/>
    <property type="match status" value="1"/>
</dbReference>
<dbReference type="InterPro" id="IPR036397">
    <property type="entry name" value="RNaseH_sf"/>
</dbReference>
<dbReference type="EMBL" id="JACGWN010000003">
    <property type="protein sequence ID" value="KAL0455129.1"/>
    <property type="molecule type" value="Genomic_DNA"/>
</dbReference>
<protein>
    <recommendedName>
        <fullName evidence="2">RNase H type-1 domain-containing protein</fullName>
    </recommendedName>
</protein>
<dbReference type="SUPFAM" id="SSF53098">
    <property type="entry name" value="Ribonuclease H-like"/>
    <property type="match status" value="1"/>
</dbReference>
<dbReference type="Pfam" id="PF13456">
    <property type="entry name" value="RVT_3"/>
    <property type="match status" value="1"/>
</dbReference>
<evidence type="ECO:0000259" key="2">
    <source>
        <dbReference type="Pfam" id="PF13456"/>
    </source>
</evidence>
<reference evidence="3" key="1">
    <citation type="submission" date="2020-06" db="EMBL/GenBank/DDBJ databases">
        <authorList>
            <person name="Li T."/>
            <person name="Hu X."/>
            <person name="Zhang T."/>
            <person name="Song X."/>
            <person name="Zhang H."/>
            <person name="Dai N."/>
            <person name="Sheng W."/>
            <person name="Hou X."/>
            <person name="Wei L."/>
        </authorList>
    </citation>
    <scope>NUCLEOTIDE SEQUENCE</scope>
    <source>
        <strain evidence="3">KEN1</strain>
        <tissue evidence="3">Leaf</tissue>
    </source>
</reference>
<feature type="chain" id="PRO_5043598718" description="RNase H type-1 domain-containing protein" evidence="1">
    <location>
        <begin position="29"/>
        <end position="217"/>
    </location>
</feature>
<dbReference type="GO" id="GO:0004523">
    <property type="term" value="F:RNA-DNA hybrid ribonuclease activity"/>
    <property type="evidence" value="ECO:0007669"/>
    <property type="project" value="InterPro"/>
</dbReference>
<comment type="caution">
    <text evidence="3">The sequence shown here is derived from an EMBL/GenBank/DDBJ whole genome shotgun (WGS) entry which is preliminary data.</text>
</comment>
<dbReference type="AlphaFoldDB" id="A0AAW2XPN5"/>
<dbReference type="InterPro" id="IPR052929">
    <property type="entry name" value="RNase_H-like_EbsB-rel"/>
</dbReference>
<keyword evidence="1" id="KW-0732">Signal</keyword>
<dbReference type="CDD" id="cd06222">
    <property type="entry name" value="RNase_H_like"/>
    <property type="match status" value="1"/>
</dbReference>
<organism evidence="3">
    <name type="scientific">Sesamum latifolium</name>
    <dbReference type="NCBI Taxonomy" id="2727402"/>
    <lineage>
        <taxon>Eukaryota</taxon>
        <taxon>Viridiplantae</taxon>
        <taxon>Streptophyta</taxon>
        <taxon>Embryophyta</taxon>
        <taxon>Tracheophyta</taxon>
        <taxon>Spermatophyta</taxon>
        <taxon>Magnoliopsida</taxon>
        <taxon>eudicotyledons</taxon>
        <taxon>Gunneridae</taxon>
        <taxon>Pentapetalae</taxon>
        <taxon>asterids</taxon>
        <taxon>lamiids</taxon>
        <taxon>Lamiales</taxon>
        <taxon>Pedaliaceae</taxon>
        <taxon>Sesamum</taxon>
    </lineage>
</organism>
<evidence type="ECO:0000256" key="1">
    <source>
        <dbReference type="SAM" id="SignalP"/>
    </source>
</evidence>
<dbReference type="InterPro" id="IPR044730">
    <property type="entry name" value="RNase_H-like_dom_plant"/>
</dbReference>
<dbReference type="PANTHER" id="PTHR47074:SF11">
    <property type="entry name" value="REVERSE TRANSCRIPTASE-LIKE PROTEIN"/>
    <property type="match status" value="1"/>
</dbReference>
<gene>
    <name evidence="3" type="ORF">Slati_0852100</name>
</gene>